<keyword evidence="1" id="KW-0472">Membrane</keyword>
<keyword evidence="1" id="KW-1133">Transmembrane helix</keyword>
<keyword evidence="1" id="KW-0812">Transmembrane</keyword>
<keyword evidence="3" id="KW-1185">Reference proteome</keyword>
<comment type="caution">
    <text evidence="2">The sequence shown here is derived from an EMBL/GenBank/DDBJ whole genome shotgun (WGS) entry which is preliminary data.</text>
</comment>
<name>A0A3A1R026_9BACI</name>
<evidence type="ECO:0000256" key="1">
    <source>
        <dbReference type="SAM" id="Phobius"/>
    </source>
</evidence>
<accession>A0A3A1R026</accession>
<feature type="transmembrane region" description="Helical" evidence="1">
    <location>
        <begin position="25"/>
        <end position="43"/>
    </location>
</feature>
<proteinExistence type="predicted"/>
<sequence>MKAMGISVIITVFAYFAMESPKPNTVVYLLFVAIFSFISTYLISLSSEKAYQKYVKDTRGQ</sequence>
<dbReference type="EMBL" id="QXIR01000019">
    <property type="protein sequence ID" value="RIW32075.1"/>
    <property type="molecule type" value="Genomic_DNA"/>
</dbReference>
<protein>
    <submittedName>
        <fullName evidence="2">Uncharacterized protein</fullName>
    </submittedName>
</protein>
<gene>
    <name evidence="2" type="ORF">D3H55_14365</name>
</gene>
<organism evidence="2 3">
    <name type="scientific">Bacillus salacetis</name>
    <dbReference type="NCBI Taxonomy" id="2315464"/>
    <lineage>
        <taxon>Bacteria</taxon>
        <taxon>Bacillati</taxon>
        <taxon>Bacillota</taxon>
        <taxon>Bacilli</taxon>
        <taxon>Bacillales</taxon>
        <taxon>Bacillaceae</taxon>
        <taxon>Bacillus</taxon>
    </lineage>
</organism>
<dbReference type="Proteomes" id="UP000265801">
    <property type="component" value="Unassembled WGS sequence"/>
</dbReference>
<dbReference type="OrthoDB" id="2973721at2"/>
<evidence type="ECO:0000313" key="3">
    <source>
        <dbReference type="Proteomes" id="UP000265801"/>
    </source>
</evidence>
<reference evidence="2 3" key="1">
    <citation type="submission" date="2018-09" db="EMBL/GenBank/DDBJ databases">
        <title>Bacillus saliacetes sp. nov., isolated from Thai shrimp paste (Ka-pi).</title>
        <authorList>
            <person name="Daroonpunt R."/>
            <person name="Tanasupawat S."/>
            <person name="Yiamsombut S."/>
        </authorList>
    </citation>
    <scope>NUCLEOTIDE SEQUENCE [LARGE SCALE GENOMIC DNA]</scope>
    <source>
        <strain evidence="2 3">SKP7-4</strain>
    </source>
</reference>
<dbReference type="AlphaFoldDB" id="A0A3A1R026"/>
<evidence type="ECO:0000313" key="2">
    <source>
        <dbReference type="EMBL" id="RIW32075.1"/>
    </source>
</evidence>